<feature type="transmembrane region" description="Helical" evidence="6">
    <location>
        <begin position="240"/>
        <end position="257"/>
    </location>
</feature>
<keyword evidence="9" id="KW-1185">Reference proteome</keyword>
<evidence type="ECO:0000256" key="4">
    <source>
        <dbReference type="ARBA" id="ARBA00022989"/>
    </source>
</evidence>
<evidence type="ECO:0000313" key="9">
    <source>
        <dbReference type="Proteomes" id="UP000521199"/>
    </source>
</evidence>
<dbReference type="Proteomes" id="UP000521199">
    <property type="component" value="Unassembled WGS sequence"/>
</dbReference>
<dbReference type="Gene3D" id="1.10.3730.20">
    <property type="match status" value="1"/>
</dbReference>
<reference evidence="8 9" key="1">
    <citation type="submission" date="2020-08" db="EMBL/GenBank/DDBJ databases">
        <title>Genomic Encyclopedia of Type Strains, Phase IV (KMG-IV): sequencing the most valuable type-strain genomes for metagenomic binning, comparative biology and taxonomic classification.</title>
        <authorList>
            <person name="Goeker M."/>
        </authorList>
    </citation>
    <scope>NUCLEOTIDE SEQUENCE [LARGE SCALE GENOMIC DNA]</scope>
    <source>
        <strain evidence="8 9">DSM 24163</strain>
    </source>
</reference>
<dbReference type="EMBL" id="JACHHP010000002">
    <property type="protein sequence ID" value="MBB5207586.1"/>
    <property type="molecule type" value="Genomic_DNA"/>
</dbReference>
<feature type="transmembrane region" description="Helical" evidence="6">
    <location>
        <begin position="117"/>
        <end position="138"/>
    </location>
</feature>
<sequence>MPLRHLLLVFAVCVMWAINFLTSAIALKEFPPLLFTALRFAPLALLLIPWMKPPARGQWPRLIAVALCIGVLHFGLSFWALQLAGNLSSPAILMQSYIPMSAVLAVIVLGERVGWRTWSGIGVSFLGVLVLGFDPIVLQAPMSMALMLVSAFFLALGTVLMRRLSGVNAFAMQGWTAVFAFAPLLLWSAVVEHGQMEALRTASWAAWGGVVYAALLSSLFGHGLFYWLVQRHPVSTLTPYLLLTPVIAIGLGIMFWGDEPGPRLYLGGAMVLAGVLVISVRAKQKARPVPEPADV</sequence>
<proteinExistence type="inferred from homology"/>
<keyword evidence="4 6" id="KW-1133">Transmembrane helix</keyword>
<comment type="subcellular location">
    <subcellularLocation>
        <location evidence="1">Membrane</location>
        <topology evidence="1">Multi-pass membrane protein</topology>
    </subcellularLocation>
</comment>
<feature type="transmembrane region" description="Helical" evidence="6">
    <location>
        <begin position="144"/>
        <end position="162"/>
    </location>
</feature>
<comment type="similarity">
    <text evidence="2">Belongs to the EamA transporter family.</text>
</comment>
<dbReference type="AlphaFoldDB" id="A0A7W8D6F9"/>
<dbReference type="GO" id="GO:0016020">
    <property type="term" value="C:membrane"/>
    <property type="evidence" value="ECO:0007669"/>
    <property type="project" value="UniProtKB-SubCell"/>
</dbReference>
<feature type="transmembrane region" description="Helical" evidence="6">
    <location>
        <begin position="62"/>
        <end position="80"/>
    </location>
</feature>
<feature type="domain" description="EamA" evidence="7">
    <location>
        <begin position="144"/>
        <end position="279"/>
    </location>
</feature>
<feature type="transmembrane region" description="Helical" evidence="6">
    <location>
        <begin position="169"/>
        <end position="190"/>
    </location>
</feature>
<dbReference type="SUPFAM" id="SSF103481">
    <property type="entry name" value="Multidrug resistance efflux transporter EmrE"/>
    <property type="match status" value="2"/>
</dbReference>
<evidence type="ECO:0000256" key="1">
    <source>
        <dbReference type="ARBA" id="ARBA00004141"/>
    </source>
</evidence>
<feature type="transmembrane region" description="Helical" evidence="6">
    <location>
        <begin position="263"/>
        <end position="280"/>
    </location>
</feature>
<accession>A0A7W8D6F9</accession>
<feature type="transmembrane region" description="Helical" evidence="6">
    <location>
        <begin position="33"/>
        <end position="50"/>
    </location>
</feature>
<dbReference type="InterPro" id="IPR037185">
    <property type="entry name" value="EmrE-like"/>
</dbReference>
<evidence type="ECO:0000256" key="6">
    <source>
        <dbReference type="SAM" id="Phobius"/>
    </source>
</evidence>
<dbReference type="Pfam" id="PF00892">
    <property type="entry name" value="EamA"/>
    <property type="match status" value="2"/>
</dbReference>
<organism evidence="8 9">
    <name type="scientific">Chiayiivirga flava</name>
    <dbReference type="NCBI Taxonomy" id="659595"/>
    <lineage>
        <taxon>Bacteria</taxon>
        <taxon>Pseudomonadati</taxon>
        <taxon>Pseudomonadota</taxon>
        <taxon>Gammaproteobacteria</taxon>
        <taxon>Lysobacterales</taxon>
        <taxon>Lysobacteraceae</taxon>
        <taxon>Chiayiivirga</taxon>
    </lineage>
</organism>
<feature type="transmembrane region" description="Helical" evidence="6">
    <location>
        <begin position="210"/>
        <end position="228"/>
    </location>
</feature>
<name>A0A7W8D6F9_9GAMM</name>
<dbReference type="RefSeq" id="WP_183960130.1">
    <property type="nucleotide sequence ID" value="NZ_JACHHP010000002.1"/>
</dbReference>
<feature type="transmembrane region" description="Helical" evidence="6">
    <location>
        <begin position="92"/>
        <end position="110"/>
    </location>
</feature>
<evidence type="ECO:0000256" key="2">
    <source>
        <dbReference type="ARBA" id="ARBA00007362"/>
    </source>
</evidence>
<dbReference type="PANTHER" id="PTHR32322:SF2">
    <property type="entry name" value="EAMA DOMAIN-CONTAINING PROTEIN"/>
    <property type="match status" value="1"/>
</dbReference>
<dbReference type="PANTHER" id="PTHR32322">
    <property type="entry name" value="INNER MEMBRANE TRANSPORTER"/>
    <property type="match status" value="1"/>
</dbReference>
<comment type="caution">
    <text evidence="8">The sequence shown here is derived from an EMBL/GenBank/DDBJ whole genome shotgun (WGS) entry which is preliminary data.</text>
</comment>
<feature type="domain" description="EamA" evidence="7">
    <location>
        <begin position="6"/>
        <end position="131"/>
    </location>
</feature>
<evidence type="ECO:0000256" key="5">
    <source>
        <dbReference type="ARBA" id="ARBA00023136"/>
    </source>
</evidence>
<evidence type="ECO:0000313" key="8">
    <source>
        <dbReference type="EMBL" id="MBB5207586.1"/>
    </source>
</evidence>
<dbReference type="InterPro" id="IPR000620">
    <property type="entry name" value="EamA_dom"/>
</dbReference>
<feature type="transmembrane region" description="Helical" evidence="6">
    <location>
        <begin position="7"/>
        <end position="27"/>
    </location>
</feature>
<evidence type="ECO:0000256" key="3">
    <source>
        <dbReference type="ARBA" id="ARBA00022692"/>
    </source>
</evidence>
<evidence type="ECO:0000259" key="7">
    <source>
        <dbReference type="Pfam" id="PF00892"/>
    </source>
</evidence>
<dbReference type="InterPro" id="IPR050638">
    <property type="entry name" value="AA-Vitamin_Transporters"/>
</dbReference>
<keyword evidence="3 6" id="KW-0812">Transmembrane</keyword>
<gene>
    <name evidence="8" type="ORF">HNQ52_001115</name>
</gene>
<keyword evidence="5 6" id="KW-0472">Membrane</keyword>
<protein>
    <submittedName>
        <fullName evidence="8">O-acetylserine/cysteine efflux transporter</fullName>
    </submittedName>
</protein>